<organism evidence="6 7">
    <name type="scientific">Chitinasiproducens palmae</name>
    <dbReference type="NCBI Taxonomy" id="1770053"/>
    <lineage>
        <taxon>Bacteria</taxon>
        <taxon>Pseudomonadati</taxon>
        <taxon>Pseudomonadota</taxon>
        <taxon>Betaproteobacteria</taxon>
        <taxon>Burkholderiales</taxon>
        <taxon>Burkholderiaceae</taxon>
        <taxon>Chitinasiproducens</taxon>
    </lineage>
</organism>
<evidence type="ECO:0000256" key="1">
    <source>
        <dbReference type="ARBA" id="ARBA00004496"/>
    </source>
</evidence>
<dbReference type="GO" id="GO:0005737">
    <property type="term" value="C:cytoplasm"/>
    <property type="evidence" value="ECO:0007669"/>
    <property type="project" value="UniProtKB-SubCell"/>
</dbReference>
<dbReference type="NCBIfam" id="TIGR01838">
    <property type="entry name" value="PHA_synth_I"/>
    <property type="match status" value="1"/>
</dbReference>
<dbReference type="PANTHER" id="PTHR36837">
    <property type="entry name" value="POLY(3-HYDROXYALKANOATE) POLYMERASE SUBUNIT PHAC"/>
    <property type="match status" value="1"/>
</dbReference>
<accession>A0A1H2PVR0</accession>
<keyword evidence="7" id="KW-1185">Reference proteome</keyword>
<dbReference type="EMBL" id="FNLO01000017">
    <property type="protein sequence ID" value="SDV51396.1"/>
    <property type="molecule type" value="Genomic_DNA"/>
</dbReference>
<gene>
    <name evidence="6" type="ORF">SAMN05216551_1174</name>
</gene>
<dbReference type="Proteomes" id="UP000243719">
    <property type="component" value="Unassembled WGS sequence"/>
</dbReference>
<reference evidence="7" key="1">
    <citation type="submission" date="2016-09" db="EMBL/GenBank/DDBJ databases">
        <authorList>
            <person name="Varghese N."/>
            <person name="Submissions S."/>
        </authorList>
    </citation>
    <scope>NUCLEOTIDE SEQUENCE [LARGE SCALE GENOMIC DNA]</scope>
    <source>
        <strain evidence="7">JS23</strain>
    </source>
</reference>
<keyword evidence="4" id="KW-0012">Acyltransferase</keyword>
<dbReference type="SUPFAM" id="SSF53474">
    <property type="entry name" value="alpha/beta-Hydrolases"/>
    <property type="match status" value="1"/>
</dbReference>
<dbReference type="InterPro" id="IPR010941">
    <property type="entry name" value="PhaC_N"/>
</dbReference>
<evidence type="ECO:0000313" key="6">
    <source>
        <dbReference type="EMBL" id="SDV51396.1"/>
    </source>
</evidence>
<evidence type="ECO:0000259" key="5">
    <source>
        <dbReference type="Pfam" id="PF07167"/>
    </source>
</evidence>
<dbReference type="STRING" id="1770053.SAMN05216551_1174"/>
<dbReference type="GO" id="GO:0016746">
    <property type="term" value="F:acyltransferase activity"/>
    <property type="evidence" value="ECO:0007669"/>
    <property type="project" value="UniProtKB-KW"/>
</dbReference>
<proteinExistence type="predicted"/>
<feature type="domain" description="Poly-beta-hydroxybutyrate polymerase N-terminal" evidence="5">
    <location>
        <begin position="65"/>
        <end position="230"/>
    </location>
</feature>
<dbReference type="InterPro" id="IPR029058">
    <property type="entry name" value="AB_hydrolase_fold"/>
</dbReference>
<dbReference type="PANTHER" id="PTHR36837:SF5">
    <property type="entry name" value="POLY-3-HYDROXYBUTYRATE SYNTHASE"/>
    <property type="match status" value="1"/>
</dbReference>
<keyword evidence="3" id="KW-0808">Transferase</keyword>
<evidence type="ECO:0000256" key="2">
    <source>
        <dbReference type="ARBA" id="ARBA00022490"/>
    </source>
</evidence>
<dbReference type="GO" id="GO:0042619">
    <property type="term" value="P:poly-hydroxybutyrate biosynthetic process"/>
    <property type="evidence" value="ECO:0007669"/>
    <property type="project" value="InterPro"/>
</dbReference>
<name>A0A1H2PVR0_9BURK</name>
<comment type="subcellular location">
    <subcellularLocation>
        <location evidence="1">Cytoplasm</location>
    </subcellularLocation>
</comment>
<sequence length="557" mass="60208">MSTTTADHDTQAPAAAQPAHLLSFGGDLENLIDPERLAALQASYARDFAALNAALARGEVPSGFDDKRFVDTAWQAQPGSAGIAAIYLLNSRYLHALADAVEGGRKQRERIRFMVEQWTAAAAPSNFLMTNPRAMQALVESEGETLRKGIGQWLSDAANGQILQVDPTPFKVGESLAVTPGAVVYENRLFQLIQYRPVTPSVQARPLIIVPPCINKFYILDLQPKNSLVRGALEAGFQVFMVSWRNPDESLAGLSWDDYIGDGVLAAIDATRAISASDTVNAMGFCVGGTLLATAAAVAAARGEQPCESITLLTTMLDFADTGVLDVFIDEDHVSMRERTIGSLAPKPGLMRGTEFARTFSMLRPNDLVWPFVIDNYLLGKTPPAFDLLYWNADSTNLPGAMFGWYLRHTYLENRLREPDALEVCGVPVDFGRIRCPAFIFASREDHIVPWQTAYASRQLLGGESTFLLGASGHIAGVINPPAANKRHYWAAPSAAADASADAWLGQATRAAGSWWPAWHAWLGQHGGGEVPARESLGAAGYEPIEPAPGRYVAEPA</sequence>
<evidence type="ECO:0000256" key="4">
    <source>
        <dbReference type="ARBA" id="ARBA00023315"/>
    </source>
</evidence>
<dbReference type="AlphaFoldDB" id="A0A1H2PVR0"/>
<dbReference type="InterPro" id="IPR010963">
    <property type="entry name" value="PHA_synth_I"/>
</dbReference>
<protein>
    <submittedName>
        <fullName evidence="6">Polyhydroxyalkanoate synthase</fullName>
    </submittedName>
</protein>
<evidence type="ECO:0000313" key="7">
    <source>
        <dbReference type="Proteomes" id="UP000243719"/>
    </source>
</evidence>
<keyword evidence="2" id="KW-0963">Cytoplasm</keyword>
<dbReference type="RefSeq" id="WP_235838079.1">
    <property type="nucleotide sequence ID" value="NZ_FNLO01000017.1"/>
</dbReference>
<evidence type="ECO:0000256" key="3">
    <source>
        <dbReference type="ARBA" id="ARBA00022679"/>
    </source>
</evidence>
<dbReference type="Gene3D" id="3.40.50.1820">
    <property type="entry name" value="alpha/beta hydrolase"/>
    <property type="match status" value="1"/>
</dbReference>
<dbReference type="InterPro" id="IPR051321">
    <property type="entry name" value="PHA/PHB_synthase"/>
</dbReference>
<dbReference type="Pfam" id="PF07167">
    <property type="entry name" value="PhaC_N"/>
    <property type="match status" value="1"/>
</dbReference>